<evidence type="ECO:0008006" key="4">
    <source>
        <dbReference type="Google" id="ProtNLM"/>
    </source>
</evidence>
<protein>
    <recommendedName>
        <fullName evidence="4">TonB C-terminal domain-containing protein</fullName>
    </recommendedName>
</protein>
<dbReference type="EMBL" id="CP073078">
    <property type="protein sequence ID" value="QUD87396.1"/>
    <property type="molecule type" value="Genomic_DNA"/>
</dbReference>
<keyword evidence="1" id="KW-0732">Signal</keyword>
<evidence type="ECO:0000256" key="1">
    <source>
        <dbReference type="SAM" id="SignalP"/>
    </source>
</evidence>
<organism evidence="2 3">
    <name type="scientific">Phenylobacterium montanum</name>
    <dbReference type="NCBI Taxonomy" id="2823693"/>
    <lineage>
        <taxon>Bacteria</taxon>
        <taxon>Pseudomonadati</taxon>
        <taxon>Pseudomonadota</taxon>
        <taxon>Alphaproteobacteria</taxon>
        <taxon>Caulobacterales</taxon>
        <taxon>Caulobacteraceae</taxon>
        <taxon>Phenylobacterium</taxon>
    </lineage>
</organism>
<dbReference type="RefSeq" id="WP_211937448.1">
    <property type="nucleotide sequence ID" value="NZ_CP073078.1"/>
</dbReference>
<dbReference type="Proteomes" id="UP000676409">
    <property type="component" value="Chromosome"/>
</dbReference>
<proteinExistence type="predicted"/>
<name>A0A975FYA3_9CAUL</name>
<sequence>MTKLLIAALAAATLGSTAQAAPLTADQAWVDKLSFAVNDALSQSDEAPTKVGVVYVPMTVDAAGHAQVSAPAQSCGCPDLDKAAIDALNSIRAPRPPADLAGQRVMVKVQFKADPTYRDLAHAASRCS</sequence>
<keyword evidence="3" id="KW-1185">Reference proteome</keyword>
<dbReference type="KEGG" id="caul:KCG34_20445"/>
<evidence type="ECO:0000313" key="3">
    <source>
        <dbReference type="Proteomes" id="UP000676409"/>
    </source>
</evidence>
<dbReference type="Gene3D" id="3.30.1150.10">
    <property type="match status" value="1"/>
</dbReference>
<dbReference type="AlphaFoldDB" id="A0A975FYA3"/>
<evidence type="ECO:0000313" key="2">
    <source>
        <dbReference type="EMBL" id="QUD87396.1"/>
    </source>
</evidence>
<dbReference type="SUPFAM" id="SSF74653">
    <property type="entry name" value="TolA/TonB C-terminal domain"/>
    <property type="match status" value="1"/>
</dbReference>
<reference evidence="2" key="1">
    <citation type="submission" date="2021-04" db="EMBL/GenBank/DDBJ databases">
        <title>The complete genome sequence of Caulobacter sp. S6.</title>
        <authorList>
            <person name="Tang Y."/>
            <person name="Ouyang W."/>
            <person name="Liu Q."/>
            <person name="Huang B."/>
            <person name="Guo Z."/>
            <person name="Lei P."/>
        </authorList>
    </citation>
    <scope>NUCLEOTIDE SEQUENCE</scope>
    <source>
        <strain evidence="2">S6</strain>
    </source>
</reference>
<feature type="signal peptide" evidence="1">
    <location>
        <begin position="1"/>
        <end position="20"/>
    </location>
</feature>
<accession>A0A975FYA3</accession>
<gene>
    <name evidence="2" type="ORF">KCG34_20445</name>
</gene>
<feature type="chain" id="PRO_5037087088" description="TonB C-terminal domain-containing protein" evidence="1">
    <location>
        <begin position="21"/>
        <end position="128"/>
    </location>
</feature>